<evidence type="ECO:0000256" key="1">
    <source>
        <dbReference type="ARBA" id="ARBA00006987"/>
    </source>
</evidence>
<evidence type="ECO:0000313" key="3">
    <source>
        <dbReference type="Proteomes" id="UP001243009"/>
    </source>
</evidence>
<accession>A0ABT9E902</accession>
<dbReference type="Gene3D" id="3.40.190.150">
    <property type="entry name" value="Bordetella uptake gene, domain 1"/>
    <property type="match status" value="1"/>
</dbReference>
<protein>
    <submittedName>
        <fullName evidence="2">Tripartite tricarboxylate transporter substrate binding protein</fullName>
    </submittedName>
</protein>
<dbReference type="Proteomes" id="UP001243009">
    <property type="component" value="Unassembled WGS sequence"/>
</dbReference>
<dbReference type="PANTHER" id="PTHR42928:SF5">
    <property type="entry name" value="BLR1237 PROTEIN"/>
    <property type="match status" value="1"/>
</dbReference>
<dbReference type="PIRSF" id="PIRSF017082">
    <property type="entry name" value="YflP"/>
    <property type="match status" value="1"/>
</dbReference>
<dbReference type="EMBL" id="JAUTWS010000054">
    <property type="protein sequence ID" value="MDO9712674.1"/>
    <property type="molecule type" value="Genomic_DNA"/>
</dbReference>
<sequence length="322" mass="34342">MTGLPRRGLLAAALLPRPALAQAWPDRPVRIVVPNPAGGASDILSRLLARELQPRLGQPFPVENRSGSNGIIGLDAVAKARPPGSALIVATVTQYLCNPFVYRSIPYDLDADFVPVGLSWEYYNIAVVPAALVPARRLPDFVAWARARPAGLAYGSNGIATSPHLLGALFMDRHRLDGVHVPFRGAAETAAALLRGDVQFTITDIASLLPYIQKGDLAPLAVTGPERWPGLPGVPTMAEVGMPELQATIWTGFCGTAGMAPDAVARLVAAMDEALADPALQDRIRTAGALPLRPDPAALSRRFVEERPRWGEMVRLAGARLD</sequence>
<comment type="caution">
    <text evidence="2">The sequence shown here is derived from an EMBL/GenBank/DDBJ whole genome shotgun (WGS) entry which is preliminary data.</text>
</comment>
<reference evidence="2 3" key="1">
    <citation type="submission" date="2023-08" db="EMBL/GenBank/DDBJ databases">
        <title>The draft genome sequence of Paracraurococcus sp. LOR1-02.</title>
        <authorList>
            <person name="Kingkaew E."/>
            <person name="Tanasupawat S."/>
        </authorList>
    </citation>
    <scope>NUCLEOTIDE SEQUENCE [LARGE SCALE GENOMIC DNA]</scope>
    <source>
        <strain evidence="2 3">LOR1-02</strain>
    </source>
</reference>
<comment type="similarity">
    <text evidence="1">Belongs to the UPF0065 (bug) family.</text>
</comment>
<name>A0ABT9E902_9PROT</name>
<evidence type="ECO:0000313" key="2">
    <source>
        <dbReference type="EMBL" id="MDO9712674.1"/>
    </source>
</evidence>
<dbReference type="SUPFAM" id="SSF53850">
    <property type="entry name" value="Periplasmic binding protein-like II"/>
    <property type="match status" value="1"/>
</dbReference>
<dbReference type="PANTHER" id="PTHR42928">
    <property type="entry name" value="TRICARBOXYLATE-BINDING PROTEIN"/>
    <property type="match status" value="1"/>
</dbReference>
<dbReference type="CDD" id="cd07012">
    <property type="entry name" value="PBP2_Bug_TTT"/>
    <property type="match status" value="1"/>
</dbReference>
<proteinExistence type="inferred from homology"/>
<keyword evidence="3" id="KW-1185">Reference proteome</keyword>
<dbReference type="InterPro" id="IPR042100">
    <property type="entry name" value="Bug_dom1"/>
</dbReference>
<dbReference type="InterPro" id="IPR005064">
    <property type="entry name" value="BUG"/>
</dbReference>
<dbReference type="RefSeq" id="WP_305107530.1">
    <property type="nucleotide sequence ID" value="NZ_JAUTWS010000054.1"/>
</dbReference>
<organism evidence="2 3">
    <name type="scientific">Paracraurococcus lichenis</name>
    <dbReference type="NCBI Taxonomy" id="3064888"/>
    <lineage>
        <taxon>Bacteria</taxon>
        <taxon>Pseudomonadati</taxon>
        <taxon>Pseudomonadota</taxon>
        <taxon>Alphaproteobacteria</taxon>
        <taxon>Acetobacterales</taxon>
        <taxon>Roseomonadaceae</taxon>
        <taxon>Paracraurococcus</taxon>
    </lineage>
</organism>
<dbReference type="Gene3D" id="3.40.190.10">
    <property type="entry name" value="Periplasmic binding protein-like II"/>
    <property type="match status" value="1"/>
</dbReference>
<dbReference type="Pfam" id="PF03401">
    <property type="entry name" value="TctC"/>
    <property type="match status" value="1"/>
</dbReference>
<gene>
    <name evidence="2" type="ORF">Q7A36_30345</name>
</gene>